<evidence type="ECO:0000313" key="2">
    <source>
        <dbReference type="EMBL" id="MBB5022721.1"/>
    </source>
</evidence>
<evidence type="ECO:0008006" key="4">
    <source>
        <dbReference type="Google" id="ProtNLM"/>
    </source>
</evidence>
<dbReference type="Proteomes" id="UP000528322">
    <property type="component" value="Unassembled WGS sequence"/>
</dbReference>
<reference evidence="2 3" key="1">
    <citation type="submission" date="2020-08" db="EMBL/GenBank/DDBJ databases">
        <title>Genomic Encyclopedia of Type Strains, Phase IV (KMG-IV): sequencing the most valuable type-strain genomes for metagenomic binning, comparative biology and taxonomic classification.</title>
        <authorList>
            <person name="Goeker M."/>
        </authorList>
    </citation>
    <scope>NUCLEOTIDE SEQUENCE [LARGE SCALE GENOMIC DNA]</scope>
    <source>
        <strain evidence="2 3">DSM 22071</strain>
    </source>
</reference>
<name>A0A7W7Y5Z2_9BACT</name>
<dbReference type="AlphaFoldDB" id="A0A7W7Y5Z2"/>
<dbReference type="EMBL" id="JACHID010000015">
    <property type="protein sequence ID" value="MBB5022721.1"/>
    <property type="molecule type" value="Genomic_DNA"/>
</dbReference>
<feature type="signal peptide" evidence="1">
    <location>
        <begin position="1"/>
        <end position="20"/>
    </location>
</feature>
<evidence type="ECO:0000256" key="1">
    <source>
        <dbReference type="SAM" id="SignalP"/>
    </source>
</evidence>
<keyword evidence="1" id="KW-0732">Signal</keyword>
<comment type="caution">
    <text evidence="2">The sequence shown here is derived from an EMBL/GenBank/DDBJ whole genome shotgun (WGS) entry which is preliminary data.</text>
</comment>
<dbReference type="InterPro" id="IPR038695">
    <property type="entry name" value="Saro_0823-like_sf"/>
</dbReference>
<dbReference type="Pfam" id="PF02643">
    <property type="entry name" value="DUF192"/>
    <property type="match status" value="1"/>
</dbReference>
<protein>
    <recommendedName>
        <fullName evidence="4">DUF192 domain-containing protein</fullName>
    </recommendedName>
</protein>
<feature type="chain" id="PRO_5030609763" description="DUF192 domain-containing protein" evidence="1">
    <location>
        <begin position="21"/>
        <end position="171"/>
    </location>
</feature>
<gene>
    <name evidence="2" type="ORF">HNR37_002064</name>
</gene>
<sequence>MAQWTLALLLALVTCSSASTSPIITPNGSTLELPAHKSPVTFELALVHIRSEKSTHSLMAEVARTPQQHMRGLMYRTAMPPDSAMLFVFSSDQTRGFWMYRTHLSLSIAYLDRQGVIVSIKNMEPCFERSPQQCRSEAKAYRPAVPYRYALEVNQGYFRQNAIAIGDQVQW</sequence>
<dbReference type="PANTHER" id="PTHR37953:SF1">
    <property type="entry name" value="UPF0127 PROTEIN MJ1496"/>
    <property type="match status" value="1"/>
</dbReference>
<dbReference type="PANTHER" id="PTHR37953">
    <property type="entry name" value="UPF0127 PROTEIN MJ1496"/>
    <property type="match status" value="1"/>
</dbReference>
<organism evidence="2 3">
    <name type="scientific">Desulfurispira natronophila</name>
    <dbReference type="NCBI Taxonomy" id="682562"/>
    <lineage>
        <taxon>Bacteria</taxon>
        <taxon>Pseudomonadati</taxon>
        <taxon>Chrysiogenota</taxon>
        <taxon>Chrysiogenia</taxon>
        <taxon>Chrysiogenales</taxon>
        <taxon>Chrysiogenaceae</taxon>
        <taxon>Desulfurispira</taxon>
    </lineage>
</organism>
<keyword evidence="3" id="KW-1185">Reference proteome</keyword>
<accession>A0A7W7Y5Z2</accession>
<dbReference type="InterPro" id="IPR003795">
    <property type="entry name" value="DUF192"/>
</dbReference>
<evidence type="ECO:0000313" key="3">
    <source>
        <dbReference type="Proteomes" id="UP000528322"/>
    </source>
</evidence>
<dbReference type="Gene3D" id="2.60.120.1140">
    <property type="entry name" value="Protein of unknown function DUF192"/>
    <property type="match status" value="1"/>
</dbReference>
<proteinExistence type="predicted"/>